<dbReference type="AlphaFoldDB" id="A0A315VLJ6"/>
<dbReference type="GO" id="GO:0005509">
    <property type="term" value="F:calcium ion binding"/>
    <property type="evidence" value="ECO:0007669"/>
    <property type="project" value="InterPro"/>
</dbReference>
<dbReference type="SUPFAM" id="SSF47473">
    <property type="entry name" value="EF-hand"/>
    <property type="match status" value="1"/>
</dbReference>
<evidence type="ECO:0000256" key="2">
    <source>
        <dbReference type="ARBA" id="ARBA00022737"/>
    </source>
</evidence>
<keyword evidence="1" id="KW-0479">Metal-binding</keyword>
<dbReference type="Gene3D" id="1.10.238.10">
    <property type="entry name" value="EF-hand"/>
    <property type="match status" value="2"/>
</dbReference>
<evidence type="ECO:0000313" key="7">
    <source>
        <dbReference type="Proteomes" id="UP000250572"/>
    </source>
</evidence>
<protein>
    <recommendedName>
        <fullName evidence="5">EF-hand domain-containing protein</fullName>
    </recommendedName>
</protein>
<keyword evidence="7" id="KW-1185">Reference proteome</keyword>
<feature type="compositionally biased region" description="Basic and acidic residues" evidence="4">
    <location>
        <begin position="1"/>
        <end position="11"/>
    </location>
</feature>
<comment type="caution">
    <text evidence="6">The sequence shown here is derived from an EMBL/GenBank/DDBJ whole genome shotgun (WGS) entry which is preliminary data.</text>
</comment>
<keyword evidence="3" id="KW-0106">Calcium</keyword>
<dbReference type="Pfam" id="PF13833">
    <property type="entry name" value="EF-hand_8"/>
    <property type="match status" value="1"/>
</dbReference>
<reference evidence="6 7" key="1">
    <citation type="journal article" date="2018" name="G3 (Bethesda)">
        <title>A High-Quality Reference Genome for the Invasive Mosquitofish Gambusia affinis Using a Chicago Library.</title>
        <authorList>
            <person name="Hoffberg S.L."/>
            <person name="Troendle N.J."/>
            <person name="Glenn T.C."/>
            <person name="Mahmud O."/>
            <person name="Louha S."/>
            <person name="Chalopin D."/>
            <person name="Bennetzen J.L."/>
            <person name="Mauricio R."/>
        </authorList>
    </citation>
    <scope>NUCLEOTIDE SEQUENCE [LARGE SCALE GENOMIC DNA]</scope>
    <source>
        <strain evidence="6">NE01/NJP1002.9</strain>
        <tissue evidence="6">Muscle</tissue>
    </source>
</reference>
<dbReference type="STRING" id="33528.ENSGAFP00000007115"/>
<evidence type="ECO:0000256" key="1">
    <source>
        <dbReference type="ARBA" id="ARBA00022723"/>
    </source>
</evidence>
<evidence type="ECO:0000313" key="6">
    <source>
        <dbReference type="EMBL" id="PWA24042.1"/>
    </source>
</evidence>
<dbReference type="InterPro" id="IPR002048">
    <property type="entry name" value="EF_hand_dom"/>
</dbReference>
<organism evidence="6 7">
    <name type="scientific">Gambusia affinis</name>
    <name type="common">Western mosquitofish</name>
    <name type="synonym">Heterandria affinis</name>
    <dbReference type="NCBI Taxonomy" id="33528"/>
    <lineage>
        <taxon>Eukaryota</taxon>
        <taxon>Metazoa</taxon>
        <taxon>Chordata</taxon>
        <taxon>Craniata</taxon>
        <taxon>Vertebrata</taxon>
        <taxon>Euteleostomi</taxon>
        <taxon>Actinopterygii</taxon>
        <taxon>Neopterygii</taxon>
        <taxon>Teleostei</taxon>
        <taxon>Neoteleostei</taxon>
        <taxon>Acanthomorphata</taxon>
        <taxon>Ovalentaria</taxon>
        <taxon>Atherinomorphae</taxon>
        <taxon>Cyprinodontiformes</taxon>
        <taxon>Poeciliidae</taxon>
        <taxon>Poeciliinae</taxon>
        <taxon>Gambusia</taxon>
    </lineage>
</organism>
<dbReference type="Proteomes" id="UP000250572">
    <property type="component" value="Unassembled WGS sequence"/>
</dbReference>
<feature type="domain" description="EF-hand" evidence="5">
    <location>
        <begin position="123"/>
        <end position="158"/>
    </location>
</feature>
<dbReference type="InterPro" id="IPR018247">
    <property type="entry name" value="EF_Hand_1_Ca_BS"/>
</dbReference>
<dbReference type="PANTHER" id="PTHR34524:SF6">
    <property type="entry name" value="CALCYPHOSINE LIKE"/>
    <property type="match status" value="1"/>
</dbReference>
<feature type="domain" description="EF-hand" evidence="5">
    <location>
        <begin position="87"/>
        <end position="122"/>
    </location>
</feature>
<evidence type="ECO:0000256" key="4">
    <source>
        <dbReference type="SAM" id="MobiDB-lite"/>
    </source>
</evidence>
<sequence length="220" mass="25223">MAGTSRHDRAMAQKAKQQLSGCSDPVERLRLQCLTRGSSGIKGLGRGRGRSNSLFPVRTFRIMDDNESRSLDFKEFLKGLNDYGLLIEKDEASALFRHFDRNDSGSIDFDEFLITLRPPMSKSRMEVVMEAFRKLDRTGDGVITVDDLRGVYNAKYHPKYQNGEWTEEQVFRTFLDSFDSPYDKDGKVSKEEFLNYYSGVSASIDSDVYFILMMTNAWKL</sequence>
<dbReference type="EMBL" id="NHOQ01001539">
    <property type="protein sequence ID" value="PWA24042.1"/>
    <property type="molecule type" value="Genomic_DNA"/>
</dbReference>
<evidence type="ECO:0000256" key="3">
    <source>
        <dbReference type="ARBA" id="ARBA00022837"/>
    </source>
</evidence>
<name>A0A315VLJ6_GAMAF</name>
<dbReference type="InterPro" id="IPR011992">
    <property type="entry name" value="EF-hand-dom_pair"/>
</dbReference>
<feature type="domain" description="EF-hand" evidence="5">
    <location>
        <begin position="166"/>
        <end position="203"/>
    </location>
</feature>
<dbReference type="InterPro" id="IPR051581">
    <property type="entry name" value="Ca-bind"/>
</dbReference>
<feature type="region of interest" description="Disordered" evidence="4">
    <location>
        <begin position="1"/>
        <end position="21"/>
    </location>
</feature>
<evidence type="ECO:0000259" key="5">
    <source>
        <dbReference type="PROSITE" id="PS50222"/>
    </source>
</evidence>
<dbReference type="SMART" id="SM00054">
    <property type="entry name" value="EFh"/>
    <property type="match status" value="4"/>
</dbReference>
<dbReference type="Pfam" id="PF13499">
    <property type="entry name" value="EF-hand_7"/>
    <property type="match status" value="1"/>
</dbReference>
<dbReference type="PANTHER" id="PTHR34524">
    <property type="entry name" value="CALCYPHOSIN"/>
    <property type="match status" value="1"/>
</dbReference>
<proteinExistence type="predicted"/>
<dbReference type="PRINTS" id="PR00450">
    <property type="entry name" value="RECOVERIN"/>
</dbReference>
<accession>A0A315VLJ6</accession>
<keyword evidence="2" id="KW-0677">Repeat</keyword>
<dbReference type="PROSITE" id="PS00018">
    <property type="entry name" value="EF_HAND_1"/>
    <property type="match status" value="2"/>
</dbReference>
<dbReference type="PROSITE" id="PS50222">
    <property type="entry name" value="EF_HAND_2"/>
    <property type="match status" value="3"/>
</dbReference>
<gene>
    <name evidence="6" type="ORF">CCH79_00019103</name>
</gene>